<keyword evidence="8" id="KW-1185">Reference proteome</keyword>
<name>A0A5C3NFW1_9AGAM</name>
<sequence>MNPDNATWFNQFTIIFEIVSAYATVGLSLGIPTQNYSLSGAFQPLSKIIMCAVMLRGRHRDLPVAVDRAILLPHEFSKVEAAGQTHIIPENKDITLSPVEDNTDRARVA</sequence>
<dbReference type="Pfam" id="PF02386">
    <property type="entry name" value="TrkH"/>
    <property type="match status" value="1"/>
</dbReference>
<evidence type="ECO:0000256" key="3">
    <source>
        <dbReference type="ARBA" id="ARBA00022692"/>
    </source>
</evidence>
<keyword evidence="3" id="KW-0812">Transmembrane</keyword>
<organism evidence="7 8">
    <name type="scientific">Heliocybe sulcata</name>
    <dbReference type="NCBI Taxonomy" id="5364"/>
    <lineage>
        <taxon>Eukaryota</taxon>
        <taxon>Fungi</taxon>
        <taxon>Dikarya</taxon>
        <taxon>Basidiomycota</taxon>
        <taxon>Agaricomycotina</taxon>
        <taxon>Agaricomycetes</taxon>
        <taxon>Gloeophyllales</taxon>
        <taxon>Gloeophyllaceae</taxon>
        <taxon>Heliocybe</taxon>
    </lineage>
</organism>
<accession>A0A5C3NFW1</accession>
<protein>
    <submittedName>
        <fullName evidence="7">TrkH-domain-containing protein</fullName>
    </submittedName>
</protein>
<dbReference type="InterPro" id="IPR003445">
    <property type="entry name" value="Cat_transpt"/>
</dbReference>
<evidence type="ECO:0000256" key="6">
    <source>
        <dbReference type="ARBA" id="ARBA00023136"/>
    </source>
</evidence>
<reference evidence="7 8" key="1">
    <citation type="journal article" date="2019" name="Nat. Ecol. Evol.">
        <title>Megaphylogeny resolves global patterns of mushroom evolution.</title>
        <authorList>
            <person name="Varga T."/>
            <person name="Krizsan K."/>
            <person name="Foldi C."/>
            <person name="Dima B."/>
            <person name="Sanchez-Garcia M."/>
            <person name="Sanchez-Ramirez S."/>
            <person name="Szollosi G.J."/>
            <person name="Szarkandi J.G."/>
            <person name="Papp V."/>
            <person name="Albert L."/>
            <person name="Andreopoulos W."/>
            <person name="Angelini C."/>
            <person name="Antonin V."/>
            <person name="Barry K.W."/>
            <person name="Bougher N.L."/>
            <person name="Buchanan P."/>
            <person name="Buyck B."/>
            <person name="Bense V."/>
            <person name="Catcheside P."/>
            <person name="Chovatia M."/>
            <person name="Cooper J."/>
            <person name="Damon W."/>
            <person name="Desjardin D."/>
            <person name="Finy P."/>
            <person name="Geml J."/>
            <person name="Haridas S."/>
            <person name="Hughes K."/>
            <person name="Justo A."/>
            <person name="Karasinski D."/>
            <person name="Kautmanova I."/>
            <person name="Kiss B."/>
            <person name="Kocsube S."/>
            <person name="Kotiranta H."/>
            <person name="LaButti K.M."/>
            <person name="Lechner B.E."/>
            <person name="Liimatainen K."/>
            <person name="Lipzen A."/>
            <person name="Lukacs Z."/>
            <person name="Mihaltcheva S."/>
            <person name="Morgado L.N."/>
            <person name="Niskanen T."/>
            <person name="Noordeloos M.E."/>
            <person name="Ohm R.A."/>
            <person name="Ortiz-Santana B."/>
            <person name="Ovrebo C."/>
            <person name="Racz N."/>
            <person name="Riley R."/>
            <person name="Savchenko A."/>
            <person name="Shiryaev A."/>
            <person name="Soop K."/>
            <person name="Spirin V."/>
            <person name="Szebenyi C."/>
            <person name="Tomsovsky M."/>
            <person name="Tulloss R.E."/>
            <person name="Uehling J."/>
            <person name="Grigoriev I.V."/>
            <person name="Vagvolgyi C."/>
            <person name="Papp T."/>
            <person name="Martin F.M."/>
            <person name="Miettinen O."/>
            <person name="Hibbett D.S."/>
            <person name="Nagy L.G."/>
        </authorList>
    </citation>
    <scope>NUCLEOTIDE SEQUENCE [LARGE SCALE GENOMIC DNA]</scope>
    <source>
        <strain evidence="7 8">OMC1185</strain>
    </source>
</reference>
<keyword evidence="2" id="KW-0813">Transport</keyword>
<keyword evidence="6" id="KW-0472">Membrane</keyword>
<evidence type="ECO:0000256" key="4">
    <source>
        <dbReference type="ARBA" id="ARBA00022989"/>
    </source>
</evidence>
<dbReference type="GO" id="GO:0005886">
    <property type="term" value="C:plasma membrane"/>
    <property type="evidence" value="ECO:0007669"/>
    <property type="project" value="TreeGrafter"/>
</dbReference>
<evidence type="ECO:0000313" key="8">
    <source>
        <dbReference type="Proteomes" id="UP000305948"/>
    </source>
</evidence>
<gene>
    <name evidence="7" type="ORF">OE88DRAFT_55781</name>
</gene>
<proteinExistence type="predicted"/>
<dbReference type="GO" id="GO:1990573">
    <property type="term" value="P:potassium ion import across plasma membrane"/>
    <property type="evidence" value="ECO:0007669"/>
    <property type="project" value="TreeGrafter"/>
</dbReference>
<comment type="subcellular location">
    <subcellularLocation>
        <location evidence="1">Membrane</location>
        <topology evidence="1">Multi-pass membrane protein</topology>
    </subcellularLocation>
</comment>
<dbReference type="AlphaFoldDB" id="A0A5C3NFW1"/>
<dbReference type="OrthoDB" id="9999863at2759"/>
<dbReference type="Proteomes" id="UP000305948">
    <property type="component" value="Unassembled WGS sequence"/>
</dbReference>
<keyword evidence="4" id="KW-1133">Transmembrane helix</keyword>
<dbReference type="EMBL" id="ML213503">
    <property type="protein sequence ID" value="TFK56779.1"/>
    <property type="molecule type" value="Genomic_DNA"/>
</dbReference>
<dbReference type="GO" id="GO:0140107">
    <property type="term" value="F:high-affinity potassium ion transmembrane transporter activity"/>
    <property type="evidence" value="ECO:0007669"/>
    <property type="project" value="TreeGrafter"/>
</dbReference>
<evidence type="ECO:0000256" key="1">
    <source>
        <dbReference type="ARBA" id="ARBA00004141"/>
    </source>
</evidence>
<dbReference type="PANTHER" id="PTHR31064">
    <property type="entry name" value="POTASSIUM TRANSPORT PROTEIN DDB_G0292412-RELATED"/>
    <property type="match status" value="1"/>
</dbReference>
<dbReference type="STRING" id="5364.A0A5C3NFW1"/>
<dbReference type="PANTHER" id="PTHR31064:SF30">
    <property type="entry name" value="HIGH-AFFINITY POTASSIUM TRANSPORT PROTEIN-RELATED"/>
    <property type="match status" value="1"/>
</dbReference>
<dbReference type="GO" id="GO:0030007">
    <property type="term" value="P:intracellular potassium ion homeostasis"/>
    <property type="evidence" value="ECO:0007669"/>
    <property type="project" value="TreeGrafter"/>
</dbReference>
<keyword evidence="5" id="KW-0406">Ion transport</keyword>
<dbReference type="InterPro" id="IPR051143">
    <property type="entry name" value="TrkH_K-transport"/>
</dbReference>
<evidence type="ECO:0000313" key="7">
    <source>
        <dbReference type="EMBL" id="TFK56779.1"/>
    </source>
</evidence>
<evidence type="ECO:0000256" key="2">
    <source>
        <dbReference type="ARBA" id="ARBA00022448"/>
    </source>
</evidence>
<evidence type="ECO:0000256" key="5">
    <source>
        <dbReference type="ARBA" id="ARBA00023065"/>
    </source>
</evidence>